<accession>A0A1R3RYU3</accession>
<protein>
    <submittedName>
        <fullName evidence="1">Uncharacterized protein</fullName>
    </submittedName>
</protein>
<organism evidence="1 2">
    <name type="scientific">Aspergillus carbonarius (strain ITEM 5010)</name>
    <dbReference type="NCBI Taxonomy" id="602072"/>
    <lineage>
        <taxon>Eukaryota</taxon>
        <taxon>Fungi</taxon>
        <taxon>Dikarya</taxon>
        <taxon>Ascomycota</taxon>
        <taxon>Pezizomycotina</taxon>
        <taxon>Eurotiomycetes</taxon>
        <taxon>Eurotiomycetidae</taxon>
        <taxon>Eurotiales</taxon>
        <taxon>Aspergillaceae</taxon>
        <taxon>Aspergillus</taxon>
        <taxon>Aspergillus subgen. Circumdati</taxon>
    </lineage>
</organism>
<dbReference type="VEuPathDB" id="FungiDB:ASPCADRAFT_203438"/>
<reference evidence="2" key="1">
    <citation type="journal article" date="2017" name="Genome Biol.">
        <title>Comparative genomics reveals high biological diversity and specific adaptations in the industrially and medically important fungal genus Aspergillus.</title>
        <authorList>
            <person name="de Vries R.P."/>
            <person name="Riley R."/>
            <person name="Wiebenga A."/>
            <person name="Aguilar-Osorio G."/>
            <person name="Amillis S."/>
            <person name="Uchima C.A."/>
            <person name="Anderluh G."/>
            <person name="Asadollahi M."/>
            <person name="Askin M."/>
            <person name="Barry K."/>
            <person name="Battaglia E."/>
            <person name="Bayram O."/>
            <person name="Benocci T."/>
            <person name="Braus-Stromeyer S.A."/>
            <person name="Caldana C."/>
            <person name="Canovas D."/>
            <person name="Cerqueira G.C."/>
            <person name="Chen F."/>
            <person name="Chen W."/>
            <person name="Choi C."/>
            <person name="Clum A."/>
            <person name="Dos Santos R.A."/>
            <person name="Damasio A.R."/>
            <person name="Diallinas G."/>
            <person name="Emri T."/>
            <person name="Fekete E."/>
            <person name="Flipphi M."/>
            <person name="Freyberg S."/>
            <person name="Gallo A."/>
            <person name="Gournas C."/>
            <person name="Habgood R."/>
            <person name="Hainaut M."/>
            <person name="Harispe M.L."/>
            <person name="Henrissat B."/>
            <person name="Hilden K.S."/>
            <person name="Hope R."/>
            <person name="Hossain A."/>
            <person name="Karabika E."/>
            <person name="Karaffa L."/>
            <person name="Karanyi Z."/>
            <person name="Krasevec N."/>
            <person name="Kuo A."/>
            <person name="Kusch H."/>
            <person name="LaButti K."/>
            <person name="Lagendijk E.L."/>
            <person name="Lapidus A."/>
            <person name="Levasseur A."/>
            <person name="Lindquist E."/>
            <person name="Lipzen A."/>
            <person name="Logrieco A.F."/>
            <person name="MacCabe A."/>
            <person name="Maekelae M.R."/>
            <person name="Malavazi I."/>
            <person name="Melin P."/>
            <person name="Meyer V."/>
            <person name="Mielnichuk N."/>
            <person name="Miskei M."/>
            <person name="Molnar A.P."/>
            <person name="Mule G."/>
            <person name="Ngan C.Y."/>
            <person name="Orejas M."/>
            <person name="Orosz E."/>
            <person name="Ouedraogo J.P."/>
            <person name="Overkamp K.M."/>
            <person name="Park H.-S."/>
            <person name="Perrone G."/>
            <person name="Piumi F."/>
            <person name="Punt P.J."/>
            <person name="Ram A.F."/>
            <person name="Ramon A."/>
            <person name="Rauscher S."/>
            <person name="Record E."/>
            <person name="Riano-Pachon D.M."/>
            <person name="Robert V."/>
            <person name="Roehrig J."/>
            <person name="Ruller R."/>
            <person name="Salamov A."/>
            <person name="Salih N.S."/>
            <person name="Samson R.A."/>
            <person name="Sandor E."/>
            <person name="Sanguinetti M."/>
            <person name="Schuetze T."/>
            <person name="Sepcic K."/>
            <person name="Shelest E."/>
            <person name="Sherlock G."/>
            <person name="Sophianopoulou V."/>
            <person name="Squina F.M."/>
            <person name="Sun H."/>
            <person name="Susca A."/>
            <person name="Todd R.B."/>
            <person name="Tsang A."/>
            <person name="Unkles S.E."/>
            <person name="van de Wiele N."/>
            <person name="van Rossen-Uffink D."/>
            <person name="Oliveira J.V."/>
            <person name="Vesth T.C."/>
            <person name="Visser J."/>
            <person name="Yu J.-H."/>
            <person name="Zhou M."/>
            <person name="Andersen M.R."/>
            <person name="Archer D.B."/>
            <person name="Baker S.E."/>
            <person name="Benoit I."/>
            <person name="Brakhage A.A."/>
            <person name="Braus G.H."/>
            <person name="Fischer R."/>
            <person name="Frisvad J.C."/>
            <person name="Goldman G.H."/>
            <person name="Houbraken J."/>
            <person name="Oakley B."/>
            <person name="Pocsi I."/>
            <person name="Scazzocchio C."/>
            <person name="Seiboth B."/>
            <person name="vanKuyk P.A."/>
            <person name="Wortman J."/>
            <person name="Dyer P.S."/>
            <person name="Grigoriev I.V."/>
        </authorList>
    </citation>
    <scope>NUCLEOTIDE SEQUENCE [LARGE SCALE GENOMIC DNA]</scope>
    <source>
        <strain evidence="2">ITEM 5010</strain>
    </source>
</reference>
<name>A0A1R3RYU3_ASPC5</name>
<evidence type="ECO:0000313" key="2">
    <source>
        <dbReference type="Proteomes" id="UP000188318"/>
    </source>
</evidence>
<evidence type="ECO:0000313" key="1">
    <source>
        <dbReference type="EMBL" id="OOF99666.1"/>
    </source>
</evidence>
<sequence length="62" mass="7174">MGFGAAYCFESVVMVAGHKRHGKWKHQLSTHPIVVPKRDAWPGDTYQGSTFMRPKRRFSLRQ</sequence>
<gene>
    <name evidence="1" type="ORF">ASPCADRAFT_203438</name>
</gene>
<keyword evidence="2" id="KW-1185">Reference proteome</keyword>
<dbReference type="EMBL" id="KV907494">
    <property type="protein sequence ID" value="OOF99666.1"/>
    <property type="molecule type" value="Genomic_DNA"/>
</dbReference>
<dbReference type="AlphaFoldDB" id="A0A1R3RYU3"/>
<dbReference type="Proteomes" id="UP000188318">
    <property type="component" value="Unassembled WGS sequence"/>
</dbReference>
<proteinExistence type="predicted"/>